<evidence type="ECO:0000313" key="7">
    <source>
        <dbReference type="Proteomes" id="UP000038045"/>
    </source>
</evidence>
<evidence type="ECO:0000256" key="6">
    <source>
        <dbReference type="RuleBase" id="RU003925"/>
    </source>
</evidence>
<dbReference type="NCBIfam" id="TIGR00231">
    <property type="entry name" value="small_GTP"/>
    <property type="match status" value="1"/>
</dbReference>
<feature type="binding site" evidence="5">
    <location>
        <position position="31"/>
    </location>
    <ligand>
        <name>Mg(2+)</name>
        <dbReference type="ChEBI" id="CHEBI:18420"/>
    </ligand>
</feature>
<evidence type="ECO:0000256" key="5">
    <source>
        <dbReference type="PIRSR" id="PIRSR606689-2"/>
    </source>
</evidence>
<dbReference type="GO" id="GO:0046872">
    <property type="term" value="F:metal ion binding"/>
    <property type="evidence" value="ECO:0007669"/>
    <property type="project" value="UniProtKB-KW"/>
</dbReference>
<reference evidence="8" key="1">
    <citation type="submission" date="2017-02" db="UniProtKB">
        <authorList>
            <consortium name="WormBaseParasite"/>
        </authorList>
    </citation>
    <scope>IDENTIFICATION</scope>
</reference>
<keyword evidence="3 4" id="KW-0342">GTP-binding</keyword>
<dbReference type="PROSITE" id="PS51417">
    <property type="entry name" value="ARF"/>
    <property type="match status" value="1"/>
</dbReference>
<keyword evidence="5" id="KW-0460">Magnesium</keyword>
<evidence type="ECO:0000256" key="4">
    <source>
        <dbReference type="PIRSR" id="PIRSR606689-1"/>
    </source>
</evidence>
<feature type="binding site" evidence="4">
    <location>
        <position position="70"/>
    </location>
    <ligand>
        <name>GTP</name>
        <dbReference type="ChEBI" id="CHEBI:37565"/>
    </ligand>
</feature>
<proteinExistence type="inferred from homology"/>
<accession>A0A0N4ZFE3</accession>
<feature type="binding site" evidence="4">
    <location>
        <begin position="24"/>
        <end position="31"/>
    </location>
    <ligand>
        <name>GTP</name>
        <dbReference type="ChEBI" id="CHEBI:37565"/>
    </ligand>
</feature>
<keyword evidence="7" id="KW-1185">Reference proteome</keyword>
<sequence>MGLITSKLWKLLFNNKEHKVIIVGLDNAGKTTILYQFVTGETVQTAPTIGSNVEEVTYKNIHFVMWDIGGQETLRATWSTYYDSTEFVIVVIDSLDVDRLDIVKEQLNLMLQHEALSKASILIFANKQDMKGALSAAEISDKLKLIDIKKHKWQIQGCCALTGEGIDKGLNWISENANL</sequence>
<keyword evidence="5" id="KW-0479">Metal-binding</keyword>
<dbReference type="InterPro" id="IPR024156">
    <property type="entry name" value="Small_GTPase_ARF"/>
</dbReference>
<dbReference type="PRINTS" id="PR00328">
    <property type="entry name" value="SAR1GTPBP"/>
</dbReference>
<dbReference type="WBParaSite" id="PTRK_0000647400.1">
    <property type="protein sequence ID" value="PTRK_0000647400.1"/>
    <property type="gene ID" value="PTRK_0000647400"/>
</dbReference>
<dbReference type="STRING" id="131310.A0A0N4ZFE3"/>
<comment type="similarity">
    <text evidence="1 6">Belongs to the small GTPase superfamily. Arf family.</text>
</comment>
<evidence type="ECO:0000256" key="3">
    <source>
        <dbReference type="ARBA" id="ARBA00023134"/>
    </source>
</evidence>
<dbReference type="InterPro" id="IPR027417">
    <property type="entry name" value="P-loop_NTPase"/>
</dbReference>
<organism evidence="7 8">
    <name type="scientific">Parastrongyloides trichosuri</name>
    <name type="common">Possum-specific nematode worm</name>
    <dbReference type="NCBI Taxonomy" id="131310"/>
    <lineage>
        <taxon>Eukaryota</taxon>
        <taxon>Metazoa</taxon>
        <taxon>Ecdysozoa</taxon>
        <taxon>Nematoda</taxon>
        <taxon>Chromadorea</taxon>
        <taxon>Rhabditida</taxon>
        <taxon>Tylenchina</taxon>
        <taxon>Panagrolaimomorpha</taxon>
        <taxon>Strongyloidoidea</taxon>
        <taxon>Strongyloididae</taxon>
        <taxon>Parastrongyloides</taxon>
    </lineage>
</organism>
<dbReference type="SUPFAM" id="SSF52540">
    <property type="entry name" value="P-loop containing nucleoside triphosphate hydrolases"/>
    <property type="match status" value="1"/>
</dbReference>
<dbReference type="PROSITE" id="PS51419">
    <property type="entry name" value="RAB"/>
    <property type="match status" value="1"/>
</dbReference>
<dbReference type="GO" id="GO:0030010">
    <property type="term" value="P:establishment of cell polarity"/>
    <property type="evidence" value="ECO:0007669"/>
    <property type="project" value="UniProtKB-ARBA"/>
</dbReference>
<evidence type="ECO:0000313" key="8">
    <source>
        <dbReference type="WBParaSite" id="PTRK_0000647400.1"/>
    </source>
</evidence>
<dbReference type="AlphaFoldDB" id="A0A0N4ZFE3"/>
<feature type="binding site" evidence="5">
    <location>
        <position position="48"/>
    </location>
    <ligand>
        <name>Mg(2+)</name>
        <dbReference type="ChEBI" id="CHEBI:18420"/>
    </ligand>
</feature>
<dbReference type="InterPro" id="IPR006689">
    <property type="entry name" value="Small_GTPase_ARF/SAR"/>
</dbReference>
<dbReference type="FunFam" id="3.40.50.300:FF:000412">
    <property type="entry name" value="ADP-ribosylation factor 1"/>
    <property type="match status" value="1"/>
</dbReference>
<dbReference type="InterPro" id="IPR005225">
    <property type="entry name" value="Small_GTP-bd"/>
</dbReference>
<evidence type="ECO:0000256" key="1">
    <source>
        <dbReference type="ARBA" id="ARBA00010290"/>
    </source>
</evidence>
<evidence type="ECO:0000256" key="2">
    <source>
        <dbReference type="ARBA" id="ARBA00022741"/>
    </source>
</evidence>
<dbReference type="PANTHER" id="PTHR11711">
    <property type="entry name" value="ADP RIBOSYLATION FACTOR-RELATED"/>
    <property type="match status" value="1"/>
</dbReference>
<keyword evidence="2 4" id="KW-0547">Nucleotide-binding</keyword>
<dbReference type="Pfam" id="PF00025">
    <property type="entry name" value="Arf"/>
    <property type="match status" value="1"/>
</dbReference>
<feature type="binding site" evidence="4">
    <location>
        <begin position="126"/>
        <end position="129"/>
    </location>
    <ligand>
        <name>GTP</name>
        <dbReference type="ChEBI" id="CHEBI:37565"/>
    </ligand>
</feature>
<dbReference type="Proteomes" id="UP000038045">
    <property type="component" value="Unplaced"/>
</dbReference>
<dbReference type="SMART" id="SM00177">
    <property type="entry name" value="ARF"/>
    <property type="match status" value="1"/>
</dbReference>
<dbReference type="CDD" id="cd04153">
    <property type="entry name" value="Arl5_Arl8"/>
    <property type="match status" value="1"/>
</dbReference>
<name>A0A0N4ZFE3_PARTI</name>
<protein>
    <submittedName>
        <fullName evidence="8">ADP-ribosylation factor-like protein 5B</fullName>
    </submittedName>
</protein>
<dbReference type="GO" id="GO:0005525">
    <property type="term" value="F:GTP binding"/>
    <property type="evidence" value="ECO:0007669"/>
    <property type="project" value="UniProtKB-KW"/>
</dbReference>
<dbReference type="SMART" id="SM00178">
    <property type="entry name" value="SAR"/>
    <property type="match status" value="1"/>
</dbReference>
<dbReference type="GO" id="GO:0003924">
    <property type="term" value="F:GTPase activity"/>
    <property type="evidence" value="ECO:0007669"/>
    <property type="project" value="InterPro"/>
</dbReference>
<dbReference type="Gene3D" id="3.40.50.300">
    <property type="entry name" value="P-loop containing nucleotide triphosphate hydrolases"/>
    <property type="match status" value="1"/>
</dbReference>